<dbReference type="Proteomes" id="UP001297092">
    <property type="component" value="Unassembled WGS sequence"/>
</dbReference>
<reference evidence="1 2" key="1">
    <citation type="submission" date="2021-05" db="EMBL/GenBank/DDBJ databases">
        <title>Aequorivita echinoideorum JCM 30378 genome.</title>
        <authorList>
            <person name="Zhang H."/>
            <person name="Li C."/>
        </authorList>
    </citation>
    <scope>NUCLEOTIDE SEQUENCE [LARGE SCALE GENOMIC DNA]</scope>
    <source>
        <strain evidence="1 2">JCM30378</strain>
    </source>
</reference>
<evidence type="ECO:0000313" key="2">
    <source>
        <dbReference type="Proteomes" id="UP001297092"/>
    </source>
</evidence>
<dbReference type="InterPro" id="IPR046525">
    <property type="entry name" value="DUF6702"/>
</dbReference>
<comment type="caution">
    <text evidence="1">The sequence shown here is derived from an EMBL/GenBank/DDBJ whole genome shotgun (WGS) entry which is preliminary data.</text>
</comment>
<evidence type="ECO:0008006" key="3">
    <source>
        <dbReference type="Google" id="ProtNLM"/>
    </source>
</evidence>
<gene>
    <name evidence="1" type="ORF">KIV10_13065</name>
</gene>
<dbReference type="EMBL" id="JAHCTB010000006">
    <property type="protein sequence ID" value="MBT0609112.1"/>
    <property type="molecule type" value="Genomic_DNA"/>
</dbReference>
<evidence type="ECO:0000313" key="1">
    <source>
        <dbReference type="EMBL" id="MBT0609112.1"/>
    </source>
</evidence>
<proteinExistence type="predicted"/>
<keyword evidence="2" id="KW-1185">Reference proteome</keyword>
<name>A0ABS5S7E1_9FLAO</name>
<dbReference type="RefSeq" id="WP_214114472.1">
    <property type="nucleotide sequence ID" value="NZ_JAHCTB010000006.1"/>
</dbReference>
<sequence>MKFLKFLLLAFITIPLISARPAHKFYVSVTKMEYVEKKNSLQIITNIFIDDIENALKARYNKSISLDTKKETETDTELLKQYILQKLKIKVDGKNVELHYIGREYDTDMVVAYIEITKLKPFKNIEIENKVLMEMFPEQQNIIHLKTSESRKSLILDKNEPSGILFPFD</sequence>
<accession>A0ABS5S7E1</accession>
<organism evidence="1 2">
    <name type="scientific">Aequorivita echinoideorum</name>
    <dbReference type="NCBI Taxonomy" id="1549647"/>
    <lineage>
        <taxon>Bacteria</taxon>
        <taxon>Pseudomonadati</taxon>
        <taxon>Bacteroidota</taxon>
        <taxon>Flavobacteriia</taxon>
        <taxon>Flavobacteriales</taxon>
        <taxon>Flavobacteriaceae</taxon>
        <taxon>Aequorivita</taxon>
    </lineage>
</organism>
<protein>
    <recommendedName>
        <fullName evidence="3">Peptidase E</fullName>
    </recommendedName>
</protein>
<dbReference type="Pfam" id="PF20420">
    <property type="entry name" value="DUF6702"/>
    <property type="match status" value="1"/>
</dbReference>